<dbReference type="Proteomes" id="UP000030758">
    <property type="component" value="Unassembled WGS sequence"/>
</dbReference>
<dbReference type="EMBL" id="KL367480">
    <property type="protein sequence ID" value="KFD71764.1"/>
    <property type="molecule type" value="Genomic_DNA"/>
</dbReference>
<evidence type="ECO:0000313" key="1">
    <source>
        <dbReference type="EMBL" id="KFD71764.1"/>
    </source>
</evidence>
<protein>
    <submittedName>
        <fullName evidence="1">Uncharacterized protein</fullName>
    </submittedName>
</protein>
<proteinExistence type="predicted"/>
<dbReference type="AlphaFoldDB" id="A0A085NQL8"/>
<gene>
    <name evidence="1" type="ORF">M514_15874</name>
</gene>
<accession>A0A085NQL8</accession>
<name>A0A085NQL8_9BILA</name>
<organism evidence="1">
    <name type="scientific">Trichuris suis</name>
    <name type="common">pig whipworm</name>
    <dbReference type="NCBI Taxonomy" id="68888"/>
    <lineage>
        <taxon>Eukaryota</taxon>
        <taxon>Metazoa</taxon>
        <taxon>Ecdysozoa</taxon>
        <taxon>Nematoda</taxon>
        <taxon>Enoplea</taxon>
        <taxon>Dorylaimia</taxon>
        <taxon>Trichinellida</taxon>
        <taxon>Trichuridae</taxon>
        <taxon>Trichuris</taxon>
    </lineage>
</organism>
<sequence>MHTLSSMCVAPMNGPSWRLLGLLRGCRGPFSVLVHGGDPSRQDLGRLTGPDQLFHRDTFVQCVQAVHSSSSSVDGCCAFLNSFSICEWRLIIGSTALRLMQQPALTSLGAVALGPQQLGRYWFEFRFAGQWG</sequence>
<reference evidence="1" key="1">
    <citation type="journal article" date="2014" name="Nat. Genet.">
        <title>Genome and transcriptome of the porcine whipworm Trichuris suis.</title>
        <authorList>
            <person name="Jex A.R."/>
            <person name="Nejsum P."/>
            <person name="Schwarz E.M."/>
            <person name="Hu L."/>
            <person name="Young N.D."/>
            <person name="Hall R.S."/>
            <person name="Korhonen P.K."/>
            <person name="Liao S."/>
            <person name="Thamsborg S."/>
            <person name="Xia J."/>
            <person name="Xu P."/>
            <person name="Wang S."/>
            <person name="Scheerlinck J.P."/>
            <person name="Hofmann A."/>
            <person name="Sternberg P.W."/>
            <person name="Wang J."/>
            <person name="Gasser R.B."/>
        </authorList>
    </citation>
    <scope>NUCLEOTIDE SEQUENCE [LARGE SCALE GENOMIC DNA]</scope>
    <source>
        <strain evidence="1">DCEP-RM93F</strain>
    </source>
</reference>